<accession>A0A4R0MVC6</accession>
<keyword evidence="2" id="KW-1185">Reference proteome</keyword>
<dbReference type="RefSeq" id="WP_131610828.1">
    <property type="nucleotide sequence ID" value="NZ_SJSM01000015.1"/>
</dbReference>
<dbReference type="PROSITE" id="PS51257">
    <property type="entry name" value="PROKAR_LIPOPROTEIN"/>
    <property type="match status" value="1"/>
</dbReference>
<sequence>MKSINNLWIIVLLISSIFMQSCKKDKVTNSSPDTFSTKEFTYNKATKQLSPDATINAELDAPAGIKLIYCYLVRNNTTDSLIYIGTPAEDSRNNYNFSIPTANFSSANLTQVSGIRVMVKHLDNTSFEGFIPIKFFDPDLPQFNSFPTQINADLNGATAIAGNLTSDYGIKQVDIFDDFQTENTYVLAHSINTINGAKQYALNYAYTYRKAAQHIKIRVTDIYNQTNELIINMPVDVAVFKPKFIGFAAKITPITAGTTPLTGNITSVTGLKKIDIYDDRNGVYELVSTLSNLNGVKTYNVNTTYLYKKRASNLKLIAVDTEDLQTELIIPLNVNYGSVVYRDVFMTAQTLGTNTVFLENGTTAGNCNLIANEANIQFVFFAPSAGPTLYNPFSGTTGTFPANMKCNGTGWTIADPAALKDTKFRVLINGASTGQTDVYNLIAANEIDDLSDAFFTSRTLSAPSSSGPRYEASAAPSASLFNLTTAKIIYLRITNRTTTAYKNAIMVIKEVNSSAGNSTMKFDIYIQK</sequence>
<organism evidence="1 2">
    <name type="scientific">Pedobacter hiemivivus</name>
    <dbReference type="NCBI Taxonomy" id="2530454"/>
    <lineage>
        <taxon>Bacteria</taxon>
        <taxon>Pseudomonadati</taxon>
        <taxon>Bacteroidota</taxon>
        <taxon>Sphingobacteriia</taxon>
        <taxon>Sphingobacteriales</taxon>
        <taxon>Sphingobacteriaceae</taxon>
        <taxon>Pedobacter</taxon>
    </lineage>
</organism>
<comment type="caution">
    <text evidence="1">The sequence shown here is derived from an EMBL/GenBank/DDBJ whole genome shotgun (WGS) entry which is preliminary data.</text>
</comment>
<protein>
    <submittedName>
        <fullName evidence="1">Uncharacterized protein</fullName>
    </submittedName>
</protein>
<name>A0A4R0MVC6_9SPHI</name>
<dbReference type="EMBL" id="SJSM01000015">
    <property type="protein sequence ID" value="TCC91090.1"/>
    <property type="molecule type" value="Genomic_DNA"/>
</dbReference>
<dbReference type="AlphaFoldDB" id="A0A4R0MVC6"/>
<proteinExistence type="predicted"/>
<dbReference type="Proteomes" id="UP000291117">
    <property type="component" value="Unassembled WGS sequence"/>
</dbReference>
<gene>
    <name evidence="1" type="ORF">EZ444_19500</name>
</gene>
<reference evidence="1 2" key="1">
    <citation type="submission" date="2019-02" db="EMBL/GenBank/DDBJ databases">
        <title>Pedobacter sp. RP-3-8 sp. nov., isolated from Arctic soil.</title>
        <authorList>
            <person name="Dahal R.H."/>
        </authorList>
    </citation>
    <scope>NUCLEOTIDE SEQUENCE [LARGE SCALE GENOMIC DNA]</scope>
    <source>
        <strain evidence="1 2">RP-3-8</strain>
    </source>
</reference>
<evidence type="ECO:0000313" key="2">
    <source>
        <dbReference type="Proteomes" id="UP000291117"/>
    </source>
</evidence>
<evidence type="ECO:0000313" key="1">
    <source>
        <dbReference type="EMBL" id="TCC91090.1"/>
    </source>
</evidence>
<dbReference type="OrthoDB" id="617981at2"/>